<evidence type="ECO:0000256" key="1">
    <source>
        <dbReference type="SAM" id="SignalP"/>
    </source>
</evidence>
<keyword evidence="1" id="KW-0732">Signal</keyword>
<sequence>MNCTLALSNIVAITYLLAVITAKTYTQMGGPLPPTFASTSGDANTAGERLARRLWNKAHPCRRYKLSDVPNKLKARRAAQEKLY</sequence>
<dbReference type="EMBL" id="GIFC01003079">
    <property type="protein sequence ID" value="MXU85162.1"/>
    <property type="molecule type" value="Transcribed_RNA"/>
</dbReference>
<name>A0A6B0TYG5_IXORI</name>
<protein>
    <submittedName>
        <fullName evidence="2">Putative secreted protein</fullName>
    </submittedName>
</protein>
<evidence type="ECO:0000313" key="2">
    <source>
        <dbReference type="EMBL" id="MXU85162.1"/>
    </source>
</evidence>
<feature type="signal peptide" evidence="1">
    <location>
        <begin position="1"/>
        <end position="22"/>
    </location>
</feature>
<organism evidence="2">
    <name type="scientific">Ixodes ricinus</name>
    <name type="common">Common tick</name>
    <name type="synonym">Acarus ricinus</name>
    <dbReference type="NCBI Taxonomy" id="34613"/>
    <lineage>
        <taxon>Eukaryota</taxon>
        <taxon>Metazoa</taxon>
        <taxon>Ecdysozoa</taxon>
        <taxon>Arthropoda</taxon>
        <taxon>Chelicerata</taxon>
        <taxon>Arachnida</taxon>
        <taxon>Acari</taxon>
        <taxon>Parasitiformes</taxon>
        <taxon>Ixodida</taxon>
        <taxon>Ixodoidea</taxon>
        <taxon>Ixodidae</taxon>
        <taxon>Ixodinae</taxon>
        <taxon>Ixodes</taxon>
    </lineage>
</organism>
<accession>A0A6B0TYG5</accession>
<proteinExistence type="predicted"/>
<reference evidence="2" key="1">
    <citation type="submission" date="2019-12" db="EMBL/GenBank/DDBJ databases">
        <title>An insight into the sialome of adult female Ixodes ricinus ticks feeding for 6 days.</title>
        <authorList>
            <person name="Perner J."/>
            <person name="Ribeiro J.M.C."/>
        </authorList>
    </citation>
    <scope>NUCLEOTIDE SEQUENCE</scope>
    <source>
        <strain evidence="2">Semi-engorged</strain>
        <tissue evidence="2">Salivary glands</tissue>
    </source>
</reference>
<dbReference type="AlphaFoldDB" id="A0A6B0TYG5"/>
<feature type="chain" id="PRO_5025328404" evidence="1">
    <location>
        <begin position="23"/>
        <end position="84"/>
    </location>
</feature>